<dbReference type="GO" id="GO:0035999">
    <property type="term" value="P:tetrahydrofolate interconversion"/>
    <property type="evidence" value="ECO:0007669"/>
    <property type="project" value="UniProtKB-UniRule"/>
</dbReference>
<dbReference type="Pfam" id="PF00464">
    <property type="entry name" value="SHMT"/>
    <property type="match status" value="1"/>
</dbReference>
<evidence type="ECO:0000256" key="5">
    <source>
        <dbReference type="ARBA" id="ARBA00022605"/>
    </source>
</evidence>
<comment type="cofactor">
    <cofactor evidence="1 8 9">
        <name>pyridoxal 5'-phosphate</name>
        <dbReference type="ChEBI" id="CHEBI:597326"/>
    </cofactor>
</comment>
<comment type="caution">
    <text evidence="11">The sequence shown here is derived from an EMBL/GenBank/DDBJ whole genome shotgun (WGS) entry which is preliminary data.</text>
</comment>
<dbReference type="InterPro" id="IPR049943">
    <property type="entry name" value="Ser_HO-MeTrfase-like"/>
</dbReference>
<comment type="pathway">
    <text evidence="8">Amino-acid biosynthesis; glycine biosynthesis; glycine from L-serine: step 1/1.</text>
</comment>
<keyword evidence="5 8" id="KW-0028">Amino-acid biosynthesis</keyword>
<comment type="similarity">
    <text evidence="2 8">Belongs to the SHMT family.</text>
</comment>
<dbReference type="InterPro" id="IPR039429">
    <property type="entry name" value="SHMT-like_dom"/>
</dbReference>
<feature type="domain" description="Serine hydroxymethyltransferase-like" evidence="10">
    <location>
        <begin position="8"/>
        <end position="387"/>
    </location>
</feature>
<dbReference type="PANTHER" id="PTHR11680:SF50">
    <property type="entry name" value="SERINE HYDROXYMETHYLTRANSFERASE"/>
    <property type="match status" value="1"/>
</dbReference>
<feature type="modified residue" description="N6-(pyridoxal phosphate)lysine" evidence="8 9">
    <location>
        <position position="233"/>
    </location>
</feature>
<feature type="binding site" evidence="8">
    <location>
        <begin position="356"/>
        <end position="358"/>
    </location>
    <ligand>
        <name>(6S)-5,6,7,8-tetrahydrofolate</name>
        <dbReference type="ChEBI" id="CHEBI:57453"/>
    </ligand>
</feature>
<evidence type="ECO:0000259" key="10">
    <source>
        <dbReference type="Pfam" id="PF00464"/>
    </source>
</evidence>
<evidence type="ECO:0000313" key="12">
    <source>
        <dbReference type="Proteomes" id="UP000756703"/>
    </source>
</evidence>
<dbReference type="NCBIfam" id="NF000586">
    <property type="entry name" value="PRK00011.1"/>
    <property type="match status" value="1"/>
</dbReference>
<dbReference type="GO" id="GO:0019264">
    <property type="term" value="P:glycine biosynthetic process from serine"/>
    <property type="evidence" value="ECO:0007669"/>
    <property type="project" value="UniProtKB-UniRule"/>
</dbReference>
<dbReference type="Gene3D" id="3.90.1150.10">
    <property type="entry name" value="Aspartate Aminotransferase, domain 1"/>
    <property type="match status" value="1"/>
</dbReference>
<dbReference type="GO" id="GO:0004372">
    <property type="term" value="F:glycine hydroxymethyltransferase activity"/>
    <property type="evidence" value="ECO:0007669"/>
    <property type="project" value="UniProtKB-UniRule"/>
</dbReference>
<keyword evidence="4 8" id="KW-0554">One-carbon metabolism</keyword>
<dbReference type="InterPro" id="IPR015422">
    <property type="entry name" value="PyrdxlP-dep_Trfase_small"/>
</dbReference>
<comment type="pathway">
    <text evidence="8">One-carbon metabolism; tetrahydrofolate interconversion.</text>
</comment>
<evidence type="ECO:0000256" key="6">
    <source>
        <dbReference type="ARBA" id="ARBA00022679"/>
    </source>
</evidence>
<dbReference type="InterPro" id="IPR015421">
    <property type="entry name" value="PyrdxlP-dep_Trfase_major"/>
</dbReference>
<dbReference type="HAMAP" id="MF_00051">
    <property type="entry name" value="SHMT"/>
    <property type="match status" value="1"/>
</dbReference>
<feature type="binding site" evidence="8">
    <location>
        <position position="124"/>
    </location>
    <ligand>
        <name>(6S)-5,6,7,8-tetrahydrofolate</name>
        <dbReference type="ChEBI" id="CHEBI:57453"/>
    </ligand>
</feature>
<dbReference type="InterPro" id="IPR001085">
    <property type="entry name" value="Ser_HO-MeTrfase"/>
</dbReference>
<comment type="caution">
    <text evidence="8">Lacks conserved residue(s) required for the propagation of feature annotation.</text>
</comment>
<reference evidence="11" key="1">
    <citation type="submission" date="2020-07" db="EMBL/GenBank/DDBJ databases">
        <title>Huge and variable diversity of episymbiotic CPR bacteria and DPANN archaea in groundwater ecosystems.</title>
        <authorList>
            <person name="He C.Y."/>
            <person name="Keren R."/>
            <person name="Whittaker M."/>
            <person name="Farag I.F."/>
            <person name="Doudna J."/>
            <person name="Cate J.H.D."/>
            <person name="Banfield J.F."/>
        </authorList>
    </citation>
    <scope>NUCLEOTIDE SEQUENCE</scope>
    <source>
        <strain evidence="11">NC_groundwater_1225_Ag_S-0.1um_56_177</strain>
    </source>
</reference>
<dbReference type="InterPro" id="IPR019798">
    <property type="entry name" value="Ser_HO-MeTrfase_PLP_BS"/>
</dbReference>
<dbReference type="PANTHER" id="PTHR11680">
    <property type="entry name" value="SERINE HYDROXYMETHYLTRANSFERASE"/>
    <property type="match status" value="1"/>
</dbReference>
<dbReference type="Gene3D" id="3.40.640.10">
    <property type="entry name" value="Type I PLP-dependent aspartate aminotransferase-like (Major domain)"/>
    <property type="match status" value="1"/>
</dbReference>
<comment type="function">
    <text evidence="8">Catalyzes the reversible interconversion of serine and glycine with tetrahydrofolate (THF) serving as the one-carbon carrier. This reaction serves as the major source of one-carbon groups required for the biosynthesis of purines, thymidylate, methionine, and other important biomolecules. Also exhibits THF-independent aldolase activity toward beta-hydroxyamino acids, producing glycine and aldehydes, via a retro-aldol mechanism.</text>
</comment>
<evidence type="ECO:0000256" key="9">
    <source>
        <dbReference type="PIRSR" id="PIRSR000412-50"/>
    </source>
</evidence>
<feature type="binding site" evidence="8">
    <location>
        <begin position="128"/>
        <end position="130"/>
    </location>
    <ligand>
        <name>(6S)-5,6,7,8-tetrahydrofolate</name>
        <dbReference type="ChEBI" id="CHEBI:57453"/>
    </ligand>
</feature>
<keyword evidence="7 8" id="KW-0663">Pyridoxal phosphate</keyword>
<evidence type="ECO:0000313" key="11">
    <source>
        <dbReference type="EMBL" id="MBI4132708.1"/>
    </source>
</evidence>
<accession>A0A932YWN3</accession>
<dbReference type="GO" id="GO:0005829">
    <property type="term" value="C:cytosol"/>
    <property type="evidence" value="ECO:0007669"/>
    <property type="project" value="TreeGrafter"/>
</dbReference>
<dbReference type="Proteomes" id="UP000756703">
    <property type="component" value="Unassembled WGS sequence"/>
</dbReference>
<dbReference type="InterPro" id="IPR015424">
    <property type="entry name" value="PyrdxlP-dep_Trfase"/>
</dbReference>
<proteinExistence type="inferred from homology"/>
<dbReference type="GO" id="GO:0030170">
    <property type="term" value="F:pyridoxal phosphate binding"/>
    <property type="evidence" value="ECO:0007669"/>
    <property type="project" value="UniProtKB-UniRule"/>
</dbReference>
<dbReference type="SUPFAM" id="SSF53383">
    <property type="entry name" value="PLP-dependent transferases"/>
    <property type="match status" value="1"/>
</dbReference>
<evidence type="ECO:0000256" key="2">
    <source>
        <dbReference type="ARBA" id="ARBA00006376"/>
    </source>
</evidence>
<keyword evidence="6 8" id="KW-0808">Transferase</keyword>
<evidence type="ECO:0000256" key="3">
    <source>
        <dbReference type="ARBA" id="ARBA00022490"/>
    </source>
</evidence>
<gene>
    <name evidence="8" type="primary">glyA</name>
    <name evidence="11" type="ORF">HY473_01235</name>
</gene>
<dbReference type="AlphaFoldDB" id="A0A932YWN3"/>
<comment type="catalytic activity">
    <reaction evidence="8">
        <text>(6R)-5,10-methylene-5,6,7,8-tetrahydrofolate + glycine + H2O = (6S)-5,6,7,8-tetrahydrofolate + L-serine</text>
        <dbReference type="Rhea" id="RHEA:15481"/>
        <dbReference type="ChEBI" id="CHEBI:15377"/>
        <dbReference type="ChEBI" id="CHEBI:15636"/>
        <dbReference type="ChEBI" id="CHEBI:33384"/>
        <dbReference type="ChEBI" id="CHEBI:57305"/>
        <dbReference type="ChEBI" id="CHEBI:57453"/>
        <dbReference type="EC" id="2.1.2.1"/>
    </reaction>
</comment>
<organism evidence="11 12">
    <name type="scientific">Candidatus Sungiibacteriota bacterium</name>
    <dbReference type="NCBI Taxonomy" id="2750080"/>
    <lineage>
        <taxon>Bacteria</taxon>
        <taxon>Candidatus Sungiibacteriota</taxon>
    </lineage>
</organism>
<dbReference type="EMBL" id="JACQMI010000010">
    <property type="protein sequence ID" value="MBI4132708.1"/>
    <property type="molecule type" value="Genomic_DNA"/>
</dbReference>
<name>A0A932YWN3_9BACT</name>
<protein>
    <recommendedName>
        <fullName evidence="8">Serine hydroxymethyltransferase</fullName>
        <shortName evidence="8">SHMT</shortName>
        <shortName evidence="8">Serine methylase</shortName>
        <ecNumber evidence="8">2.1.2.1</ecNumber>
    </recommendedName>
</protein>
<evidence type="ECO:0000256" key="1">
    <source>
        <dbReference type="ARBA" id="ARBA00001933"/>
    </source>
</evidence>
<comment type="subcellular location">
    <subcellularLocation>
        <location evidence="8">Cytoplasm</location>
    </subcellularLocation>
</comment>
<dbReference type="EC" id="2.1.2.1" evidence="8"/>
<feature type="site" description="Plays an important role in substrate specificity" evidence="8">
    <location>
        <position position="232"/>
    </location>
</feature>
<evidence type="ECO:0000256" key="7">
    <source>
        <dbReference type="ARBA" id="ARBA00022898"/>
    </source>
</evidence>
<sequence>MNSFPNLRKKDPALARLVSAEVRRQEETLNLIASENFVSPVILELLGSALTNKYSEGYPGKRYYPGNVNYDAIERLAQARALKVFKLSPRQWACNVQPYSGSPANIEIYAALMNFGDTLLGMSLSAGGHLTHGHAVNFSGRAWRAVQYGVDPESGLIDYHELKSLARRHRPKVIVSGITAYPRQVDFRKFGAIAREVGAYHVADISHIAGLVAAGLHPSPFPHADVVMTTTHKTMRGPRGAVIFSRRALAEKIDRSVFPGMQGGPHGNVTAAIAAMFGEALRPLFRAYQRQIIRNAKALARALKTQGFRLITDGTDNHMVLVDIKSSVGIDGFRAEQVLERIGIIANRNSIPGDTSPFRPSGLRLGTPALTSRGMKEQEMKTIAQLIHTALRHELPAPTLKRNVLTLCKHFPLHGAPRR</sequence>
<evidence type="ECO:0000256" key="8">
    <source>
        <dbReference type="HAMAP-Rule" id="MF_00051"/>
    </source>
</evidence>
<comment type="subunit">
    <text evidence="8">Homodimer.</text>
</comment>
<dbReference type="PROSITE" id="PS00096">
    <property type="entry name" value="SHMT"/>
    <property type="match status" value="1"/>
</dbReference>
<evidence type="ECO:0000256" key="4">
    <source>
        <dbReference type="ARBA" id="ARBA00022563"/>
    </source>
</evidence>
<dbReference type="CDD" id="cd00378">
    <property type="entry name" value="SHMT"/>
    <property type="match status" value="1"/>
</dbReference>
<dbReference type="PIRSF" id="PIRSF000412">
    <property type="entry name" value="SHMT"/>
    <property type="match status" value="1"/>
</dbReference>
<keyword evidence="3 8" id="KW-0963">Cytoplasm</keyword>